<dbReference type="OMA" id="FMKCLTR"/>
<dbReference type="InterPro" id="IPR036265">
    <property type="entry name" value="HIT-like_sf"/>
</dbReference>
<feature type="compositionally biased region" description="Basic and acidic residues" evidence="2">
    <location>
        <begin position="264"/>
        <end position="370"/>
    </location>
</feature>
<feature type="compositionally biased region" description="Basic residues" evidence="2">
    <location>
        <begin position="69"/>
        <end position="87"/>
    </location>
</feature>
<dbReference type="PANTHER" id="PTHR12072">
    <property type="entry name" value="CWF19, CELL CYCLE CONTROL PROTEIN"/>
    <property type="match status" value="1"/>
</dbReference>
<dbReference type="InterPro" id="IPR006768">
    <property type="entry name" value="Cwf19-like_C_dom-1"/>
</dbReference>
<dbReference type="InterPro" id="IPR040194">
    <property type="entry name" value="Cwf19-like"/>
</dbReference>
<dbReference type="GO" id="GO:0071014">
    <property type="term" value="C:post-mRNA release spliceosomal complex"/>
    <property type="evidence" value="ECO:0007669"/>
    <property type="project" value="TreeGrafter"/>
</dbReference>
<feature type="region of interest" description="Disordered" evidence="2">
    <location>
        <begin position="562"/>
        <end position="650"/>
    </location>
</feature>
<evidence type="ECO:0000313" key="6">
    <source>
        <dbReference type="RefSeq" id="XP_055880924.1"/>
    </source>
</evidence>
<dbReference type="Gene3D" id="3.30.428.10">
    <property type="entry name" value="HIT-like"/>
    <property type="match status" value="1"/>
</dbReference>
<dbReference type="PANTHER" id="PTHR12072:SF5">
    <property type="entry name" value="CWF19-LIKE PROTEIN 2"/>
    <property type="match status" value="1"/>
</dbReference>
<dbReference type="RefSeq" id="XP_055880924.1">
    <property type="nucleotide sequence ID" value="XM_056024949.1"/>
</dbReference>
<evidence type="ECO:0000313" key="5">
    <source>
        <dbReference type="Proteomes" id="UP001165740"/>
    </source>
</evidence>
<dbReference type="GO" id="GO:0000398">
    <property type="term" value="P:mRNA splicing, via spliceosome"/>
    <property type="evidence" value="ECO:0007669"/>
    <property type="project" value="TreeGrafter"/>
</dbReference>
<comment type="similarity">
    <text evidence="1">Belongs to the CWF19 family.</text>
</comment>
<dbReference type="AlphaFoldDB" id="A0A9W3A166"/>
<dbReference type="Pfam" id="PF04676">
    <property type="entry name" value="CwfJ_C_2"/>
    <property type="match status" value="1"/>
</dbReference>
<keyword evidence="5" id="KW-1185">Reference proteome</keyword>
<feature type="compositionally biased region" description="Low complexity" evidence="2">
    <location>
        <begin position="491"/>
        <end position="526"/>
    </location>
</feature>
<accession>A0A9W3A166</accession>
<feature type="domain" description="Cwf19-like C-terminal" evidence="4">
    <location>
        <begin position="723"/>
        <end position="843"/>
    </location>
</feature>
<feature type="region of interest" description="Disordered" evidence="2">
    <location>
        <begin position="250"/>
        <end position="533"/>
    </location>
</feature>
<sequence length="953" mass="109852">MSEKYSNFQSQSDLDAQKEENRKARHLILEQAKKKYEREEAKREKAKKSGEGTWMLDSISQRIENDSKKLKKAKKKKSKKEKKKKRQSSGSDEDEDAEMWVEKSPSNKNDSQLFEGLRIQRDSWMEAPLDILPTTSRQELRDVIKKQKDEANKEAERLLQPGQHARELNPYWKDGGSGLPSVTQNDTVKKPENLLPLGHSAAGDGGLAWLRQALVRCKQQAVDEGRSLEEVAAERWGSLKKLQSMLAEAEMKHKGLRRGNGARESSRATSQDERHQRNKEHSPDRRRQSPDSRRQSSDRRQNPDRRRQSPDRRRQSPDRRRQSPDRRRQSPDRRRQSPERKTFSSDRGRDDDKDYNKRDSTKNEHSEKPRSRFQRPTSDDEDEQDNSRNDVNKSSYSRGDSKRSPPRAMFQQPGSDSDEEAVKHSSRTLSVDNKERKKDERHSEIREERERRWKKSPEHVPKWKKTQPSEDKKVDNSETRLQKHRREITVSKKSPSPSSGSSSDSDSSSDQQKESPVASVQSSVAVKIPTEEELNQIAAKILRAEIMGDDSLAAELKDKLEKSRKLREESKSQGNDNVKDFSHTRKDLTVKGSTKRVGEEEEETDNVVVLSRTSKSGLVRPLAASSDQWGGGASKKRRKNAQTHDTAGQRTIYFDDDDKLDLKALVEQEKSGTAEDQNSMFARLAGKSNERDLDVDDMFVSKAAKKQDAERNATKERSSAIFEHKKMSSALEKCSRCLQKVPKHLIIALGTKSYLCLPHHRSLTEGHCFIVPMQHVVSATSMDEDVWKEMQRFRQCLVQMFQTQDQDVVFMETVMHLKHFPHTVLECMPLDREQGDLAPIYFKKAIQEVGPEWSDNKKLHSLKGKDVRRVIPKGFPYFSVDFGLEGGFATVIEDEIKFPAYFGREIVGGMIDAEPMLWRHPHKQSFEDQRQKVLKFEQMWKPFDWTQNLTSAD</sequence>
<dbReference type="InterPro" id="IPR006767">
    <property type="entry name" value="Cwf19-like_C_dom-2"/>
</dbReference>
<feature type="region of interest" description="Disordered" evidence="2">
    <location>
        <begin position="148"/>
        <end position="197"/>
    </location>
</feature>
<feature type="domain" description="Cwf19-like protein C-terminal" evidence="3">
    <location>
        <begin position="852"/>
        <end position="946"/>
    </location>
</feature>
<feature type="compositionally biased region" description="Basic and acidic residues" evidence="2">
    <location>
        <begin position="562"/>
        <end position="589"/>
    </location>
</feature>
<dbReference type="SUPFAM" id="SSF54197">
    <property type="entry name" value="HIT-like"/>
    <property type="match status" value="1"/>
</dbReference>
<feature type="compositionally biased region" description="Basic and acidic residues" evidence="2">
    <location>
        <begin position="432"/>
        <end position="481"/>
    </location>
</feature>
<evidence type="ECO:0000256" key="2">
    <source>
        <dbReference type="SAM" id="MobiDB-lite"/>
    </source>
</evidence>
<feature type="compositionally biased region" description="Basic and acidic residues" evidence="2">
    <location>
        <begin position="15"/>
        <end position="50"/>
    </location>
</feature>
<dbReference type="OrthoDB" id="2113965at2759"/>
<feature type="region of interest" description="Disordered" evidence="2">
    <location>
        <begin position="1"/>
        <end position="112"/>
    </location>
</feature>
<dbReference type="Pfam" id="PF04677">
    <property type="entry name" value="CwfJ_C_1"/>
    <property type="match status" value="1"/>
</dbReference>
<dbReference type="Proteomes" id="UP001165740">
    <property type="component" value="Chromosome 3"/>
</dbReference>
<organism evidence="5 6">
    <name type="scientific">Biomphalaria glabrata</name>
    <name type="common">Bloodfluke planorb</name>
    <name type="synonym">Freshwater snail</name>
    <dbReference type="NCBI Taxonomy" id="6526"/>
    <lineage>
        <taxon>Eukaryota</taxon>
        <taxon>Metazoa</taxon>
        <taxon>Spiralia</taxon>
        <taxon>Lophotrochozoa</taxon>
        <taxon>Mollusca</taxon>
        <taxon>Gastropoda</taxon>
        <taxon>Heterobranchia</taxon>
        <taxon>Euthyneura</taxon>
        <taxon>Panpulmonata</taxon>
        <taxon>Hygrophila</taxon>
        <taxon>Lymnaeoidea</taxon>
        <taxon>Planorbidae</taxon>
        <taxon>Biomphalaria</taxon>
    </lineage>
</organism>
<evidence type="ECO:0000256" key="1">
    <source>
        <dbReference type="ARBA" id="ARBA00006795"/>
    </source>
</evidence>
<evidence type="ECO:0000259" key="4">
    <source>
        <dbReference type="Pfam" id="PF04677"/>
    </source>
</evidence>
<gene>
    <name evidence="6" type="primary">LOC106071140</name>
</gene>
<feature type="compositionally biased region" description="Basic and acidic residues" evidence="2">
    <location>
        <begin position="148"/>
        <end position="157"/>
    </location>
</feature>
<proteinExistence type="inferred from homology"/>
<reference evidence="6" key="1">
    <citation type="submission" date="2025-08" db="UniProtKB">
        <authorList>
            <consortium name="RefSeq"/>
        </authorList>
    </citation>
    <scope>IDENTIFICATION</scope>
</reference>
<dbReference type="GeneID" id="106071140"/>
<name>A0A9W3A166_BIOGL</name>
<evidence type="ECO:0000259" key="3">
    <source>
        <dbReference type="Pfam" id="PF04676"/>
    </source>
</evidence>
<feature type="compositionally biased region" description="Polar residues" evidence="2">
    <location>
        <begin position="1"/>
        <end position="14"/>
    </location>
</feature>
<protein>
    <submittedName>
        <fullName evidence="6">CWF19-like protein 2 isoform X1</fullName>
    </submittedName>
</protein>